<dbReference type="Pfam" id="PF07992">
    <property type="entry name" value="Pyr_redox_2"/>
    <property type="match status" value="1"/>
</dbReference>
<evidence type="ECO:0000313" key="7">
    <source>
        <dbReference type="EMBL" id="MDV6286983.1"/>
    </source>
</evidence>
<name>A0ABU4CU13_RHOJO</name>
<dbReference type="SUPFAM" id="SSF51905">
    <property type="entry name" value="FAD/NAD(P)-binding domain"/>
    <property type="match status" value="1"/>
</dbReference>
<evidence type="ECO:0000256" key="3">
    <source>
        <dbReference type="ARBA" id="ARBA00022827"/>
    </source>
</evidence>
<reference evidence="7 8" key="1">
    <citation type="submission" date="2023-10" db="EMBL/GenBank/DDBJ databases">
        <title>Development of a sustainable strategy for remediation of hydrocarbon-contaminated territories based on the waste exchange concept.</title>
        <authorList>
            <person name="Krivoruchko A."/>
        </authorList>
    </citation>
    <scope>NUCLEOTIDE SEQUENCE [LARGE SCALE GENOMIC DNA]</scope>
    <source>
        <strain evidence="7 8">IEGM 60</strain>
    </source>
</reference>
<organism evidence="7 8">
    <name type="scientific">Rhodococcus jostii</name>
    <dbReference type="NCBI Taxonomy" id="132919"/>
    <lineage>
        <taxon>Bacteria</taxon>
        <taxon>Bacillati</taxon>
        <taxon>Actinomycetota</taxon>
        <taxon>Actinomycetes</taxon>
        <taxon>Mycobacteriales</taxon>
        <taxon>Nocardiaceae</taxon>
        <taxon>Rhodococcus</taxon>
    </lineage>
</organism>
<evidence type="ECO:0000259" key="6">
    <source>
        <dbReference type="Pfam" id="PF14759"/>
    </source>
</evidence>
<evidence type="ECO:0000256" key="2">
    <source>
        <dbReference type="ARBA" id="ARBA00022630"/>
    </source>
</evidence>
<dbReference type="RefSeq" id="WP_317571928.1">
    <property type="nucleotide sequence ID" value="NZ_JAWLKA010000058.1"/>
</dbReference>
<dbReference type="PRINTS" id="PR00411">
    <property type="entry name" value="PNDRDTASEI"/>
</dbReference>
<comment type="caution">
    <text evidence="7">The sequence shown here is derived from an EMBL/GenBank/DDBJ whole genome shotgun (WGS) entry which is preliminary data.</text>
</comment>
<protein>
    <submittedName>
        <fullName evidence="7">FAD-dependent oxidoreductase</fullName>
    </submittedName>
</protein>
<dbReference type="Proteomes" id="UP001185737">
    <property type="component" value="Unassembled WGS sequence"/>
</dbReference>
<dbReference type="Pfam" id="PF14759">
    <property type="entry name" value="Reductase_C"/>
    <property type="match status" value="1"/>
</dbReference>
<comment type="cofactor">
    <cofactor evidence="1">
        <name>FAD</name>
        <dbReference type="ChEBI" id="CHEBI:57692"/>
    </cofactor>
</comment>
<evidence type="ECO:0000256" key="1">
    <source>
        <dbReference type="ARBA" id="ARBA00001974"/>
    </source>
</evidence>
<dbReference type="EMBL" id="JAWLKA010000058">
    <property type="protein sequence ID" value="MDV6286983.1"/>
    <property type="molecule type" value="Genomic_DNA"/>
</dbReference>
<gene>
    <name evidence="7" type="ORF">R3Q59_41675</name>
</gene>
<dbReference type="InterPro" id="IPR028202">
    <property type="entry name" value="Reductase_C"/>
</dbReference>
<keyword evidence="3" id="KW-0274">FAD</keyword>
<dbReference type="PRINTS" id="PR00368">
    <property type="entry name" value="FADPNR"/>
</dbReference>
<dbReference type="SUPFAM" id="SSF55424">
    <property type="entry name" value="FAD/NAD-linked reductases, dimerisation (C-terminal) domain"/>
    <property type="match status" value="1"/>
</dbReference>
<dbReference type="Gene3D" id="3.30.390.30">
    <property type="match status" value="1"/>
</dbReference>
<feature type="domain" description="Reductase C-terminal" evidence="6">
    <location>
        <begin position="330"/>
        <end position="418"/>
    </location>
</feature>
<dbReference type="InterPro" id="IPR050446">
    <property type="entry name" value="FAD-oxidoreductase/Apoptosis"/>
</dbReference>
<feature type="domain" description="FAD/NAD(P)-binding" evidence="5">
    <location>
        <begin position="3"/>
        <end position="302"/>
    </location>
</feature>
<evidence type="ECO:0000313" key="8">
    <source>
        <dbReference type="Proteomes" id="UP001185737"/>
    </source>
</evidence>
<dbReference type="InterPro" id="IPR036188">
    <property type="entry name" value="FAD/NAD-bd_sf"/>
</dbReference>
<dbReference type="Gene3D" id="3.50.50.60">
    <property type="entry name" value="FAD/NAD(P)-binding domain"/>
    <property type="match status" value="2"/>
</dbReference>
<accession>A0ABU4CU13</accession>
<keyword evidence="2" id="KW-0285">Flavoprotein</keyword>
<evidence type="ECO:0000259" key="5">
    <source>
        <dbReference type="Pfam" id="PF07992"/>
    </source>
</evidence>
<dbReference type="PANTHER" id="PTHR43557:SF2">
    <property type="entry name" value="RIESKE DOMAIN-CONTAINING PROTEIN-RELATED"/>
    <property type="match status" value="1"/>
</dbReference>
<dbReference type="PANTHER" id="PTHR43557">
    <property type="entry name" value="APOPTOSIS-INDUCING FACTOR 1"/>
    <property type="match status" value="1"/>
</dbReference>
<dbReference type="InterPro" id="IPR023753">
    <property type="entry name" value="FAD/NAD-binding_dom"/>
</dbReference>
<proteinExistence type="predicted"/>
<sequence>MTRTVIVGAGVAGVQTALELRHRGYAGDITLISEDMEEPYDRPPLSKEFLKGSVGRDTLGLLPAQTASERAITMRLGSQVSDLRTSEQQVVLSDGSSASYDYLVLATGAHNRPLPVPGADLPGVWSLRGLDEAEGLRSALADAVDVVIVGGGFIGLEVAAVAQAHGARVTVVEFLPRVMARVLSDQMSQHFAEEHRSRGVEILTGVGVTEVVAGLDGTASSVTLSDGTVLPADLVVVGVGVLPATELAVKAGLHTSDGIVVDEQLRTSDSRIYAVGDCARFNCVVTGRDLRLESIQNAADQARFVAAQIASMSEPSSANSQTPSYAALPWFWTEQYNSKLQIAGVAPLEADSVVRGDPTSGSFSVCRFVGERLVAVESVNQARDHLGARKLLAANSNQIRRVTRAAVADITTALKTLLDV</sequence>
<keyword evidence="4" id="KW-0560">Oxidoreductase</keyword>
<evidence type="ECO:0000256" key="4">
    <source>
        <dbReference type="ARBA" id="ARBA00023002"/>
    </source>
</evidence>
<dbReference type="InterPro" id="IPR016156">
    <property type="entry name" value="FAD/NAD-linked_Rdtase_dimer_sf"/>
</dbReference>
<keyword evidence="8" id="KW-1185">Reference proteome</keyword>